<protein>
    <submittedName>
        <fullName evidence="2">Uncharacterized protein</fullName>
    </submittedName>
</protein>
<organism evidence="2 3">
    <name type="scientific">Streptomyces subrutilus</name>
    <dbReference type="NCBI Taxonomy" id="36818"/>
    <lineage>
        <taxon>Bacteria</taxon>
        <taxon>Bacillati</taxon>
        <taxon>Actinomycetota</taxon>
        <taxon>Actinomycetes</taxon>
        <taxon>Kitasatosporales</taxon>
        <taxon>Streptomycetaceae</taxon>
        <taxon>Streptomyces</taxon>
    </lineage>
</organism>
<evidence type="ECO:0000313" key="2">
    <source>
        <dbReference type="EMBL" id="OEJ30024.1"/>
    </source>
</evidence>
<reference evidence="2 3" key="1">
    <citation type="submission" date="2016-08" db="EMBL/GenBank/DDBJ databases">
        <title>The complete genome of Streptomyces subrutilus 10-1-1.</title>
        <authorList>
            <person name="Chen X."/>
        </authorList>
    </citation>
    <scope>NUCLEOTIDE SEQUENCE [LARGE SCALE GENOMIC DNA]</scope>
    <source>
        <strain evidence="2 3">10-1-1</strain>
    </source>
</reference>
<dbReference type="AlphaFoldDB" id="A0A1E5PKH5"/>
<keyword evidence="3" id="KW-1185">Reference proteome</keyword>
<dbReference type="EMBL" id="MEHK01000001">
    <property type="protein sequence ID" value="OEJ30024.1"/>
    <property type="molecule type" value="Genomic_DNA"/>
</dbReference>
<comment type="caution">
    <text evidence="2">The sequence shown here is derived from an EMBL/GenBank/DDBJ whole genome shotgun (WGS) entry which is preliminary data.</text>
</comment>
<feature type="chain" id="PRO_5009183430" evidence="1">
    <location>
        <begin position="35"/>
        <end position="91"/>
    </location>
</feature>
<gene>
    <name evidence="2" type="ORF">BGK67_00240</name>
</gene>
<dbReference type="Proteomes" id="UP000095705">
    <property type="component" value="Unassembled WGS sequence"/>
</dbReference>
<evidence type="ECO:0000256" key="1">
    <source>
        <dbReference type="SAM" id="SignalP"/>
    </source>
</evidence>
<dbReference type="STRING" id="36818.BGK67_00240"/>
<proteinExistence type="predicted"/>
<feature type="signal peptide" evidence="1">
    <location>
        <begin position="1"/>
        <end position="34"/>
    </location>
</feature>
<sequence>MGMIVSQRMKPMPRILTVALLAAGPFAVAVPAHAADPAPQAAVDVVPEAAVDGAAGQAKPNVPFGVGEFAQDRAGEVFARVQGKKEAVMDS</sequence>
<evidence type="ECO:0000313" key="3">
    <source>
        <dbReference type="Proteomes" id="UP000095705"/>
    </source>
</evidence>
<accession>A0A1E5PKH5</accession>
<keyword evidence="1" id="KW-0732">Signal</keyword>
<name>A0A1E5PKH5_9ACTN</name>